<dbReference type="GO" id="GO:0003677">
    <property type="term" value="F:DNA binding"/>
    <property type="evidence" value="ECO:0007669"/>
    <property type="project" value="InterPro"/>
</dbReference>
<protein>
    <recommendedName>
        <fullName evidence="1">HTH Mu-type domain-containing protein</fullName>
    </recommendedName>
</protein>
<reference evidence="2 3" key="1">
    <citation type="submission" date="2016-10" db="EMBL/GenBank/DDBJ databases">
        <title>Rodentibacter gen. nov. and new species.</title>
        <authorList>
            <person name="Christensen H."/>
        </authorList>
    </citation>
    <scope>NUCLEOTIDE SEQUENCE [LARGE SCALE GENOMIC DNA]</scope>
    <source>
        <strain evidence="2 3">H1987082031</strain>
    </source>
</reference>
<feature type="domain" description="HTH Mu-type" evidence="1">
    <location>
        <begin position="35"/>
        <end position="68"/>
    </location>
</feature>
<dbReference type="PROSITE" id="PS51702">
    <property type="entry name" value="HTH_MU"/>
    <property type="match status" value="1"/>
</dbReference>
<accession>A0A1V3J5S4</accession>
<dbReference type="EMBL" id="MLHL01000009">
    <property type="protein sequence ID" value="OOF50245.1"/>
    <property type="molecule type" value="Genomic_DNA"/>
</dbReference>
<dbReference type="AlphaFoldDB" id="A0A1V3J5S4"/>
<proteinExistence type="predicted"/>
<evidence type="ECO:0000313" key="3">
    <source>
        <dbReference type="Proteomes" id="UP000189161"/>
    </source>
</evidence>
<gene>
    <name evidence="2" type="ORF">BKK52_02270</name>
</gene>
<dbReference type="Gene3D" id="1.10.10.10">
    <property type="entry name" value="Winged helix-like DNA-binding domain superfamily/Winged helix DNA-binding domain"/>
    <property type="match status" value="1"/>
</dbReference>
<sequence length="68" mass="8147">MFQLFFNHLISKMVYRYLLGFNNEFKRCFMNSSEKSEWFTAFELEGIGNLPKKATNITRRATKEEKSK</sequence>
<keyword evidence="3" id="KW-1185">Reference proteome</keyword>
<dbReference type="InterPro" id="IPR003314">
    <property type="entry name" value="Mu-type_HTH"/>
</dbReference>
<dbReference type="Proteomes" id="UP000189161">
    <property type="component" value="Unassembled WGS sequence"/>
</dbReference>
<evidence type="ECO:0000313" key="2">
    <source>
        <dbReference type="EMBL" id="OOF50245.1"/>
    </source>
</evidence>
<evidence type="ECO:0000259" key="1">
    <source>
        <dbReference type="PROSITE" id="PS51702"/>
    </source>
</evidence>
<organism evidence="2 3">
    <name type="scientific">Rodentibacter trehalosifermentans</name>
    <dbReference type="NCBI Taxonomy" id="1908263"/>
    <lineage>
        <taxon>Bacteria</taxon>
        <taxon>Pseudomonadati</taxon>
        <taxon>Pseudomonadota</taxon>
        <taxon>Gammaproteobacteria</taxon>
        <taxon>Pasteurellales</taxon>
        <taxon>Pasteurellaceae</taxon>
        <taxon>Rodentibacter</taxon>
    </lineage>
</organism>
<comment type="caution">
    <text evidence="2">The sequence shown here is derived from an EMBL/GenBank/DDBJ whole genome shotgun (WGS) entry which is preliminary data.</text>
</comment>
<dbReference type="InterPro" id="IPR036388">
    <property type="entry name" value="WH-like_DNA-bd_sf"/>
</dbReference>
<name>A0A1V3J5S4_9PAST</name>